<dbReference type="GO" id="GO:0043024">
    <property type="term" value="F:ribosomal small subunit binding"/>
    <property type="evidence" value="ECO:0007669"/>
    <property type="project" value="TreeGrafter"/>
</dbReference>
<keyword evidence="1" id="KW-0547">Nucleotide-binding</keyword>
<dbReference type="InterPro" id="IPR009019">
    <property type="entry name" value="KH_sf_prok-type"/>
</dbReference>
<dbReference type="GO" id="GO:0005759">
    <property type="term" value="C:mitochondrial matrix"/>
    <property type="evidence" value="ECO:0007669"/>
    <property type="project" value="TreeGrafter"/>
</dbReference>
<dbReference type="GO" id="GO:0019843">
    <property type="term" value="F:rRNA binding"/>
    <property type="evidence" value="ECO:0007669"/>
    <property type="project" value="TreeGrafter"/>
</dbReference>
<evidence type="ECO:0000256" key="2">
    <source>
        <dbReference type="ARBA" id="ARBA00023134"/>
    </source>
</evidence>
<comment type="caution">
    <text evidence="4">The sequence shown here is derived from an EMBL/GenBank/DDBJ whole genome shotgun (WGS) entry which is preliminary data.</text>
</comment>
<dbReference type="GO" id="GO:0000028">
    <property type="term" value="P:ribosomal small subunit assembly"/>
    <property type="evidence" value="ECO:0007669"/>
    <property type="project" value="TreeGrafter"/>
</dbReference>
<dbReference type="InterPro" id="IPR015946">
    <property type="entry name" value="KH_dom-like_a/b"/>
</dbReference>
<dbReference type="InterPro" id="IPR027417">
    <property type="entry name" value="P-loop_NTPase"/>
</dbReference>
<dbReference type="PANTHER" id="PTHR42698:SF1">
    <property type="entry name" value="GTPASE ERA, MITOCHONDRIAL"/>
    <property type="match status" value="1"/>
</dbReference>
<dbReference type="Gene3D" id="3.40.50.300">
    <property type="entry name" value="P-loop containing nucleotide triphosphate hydrolases"/>
    <property type="match status" value="1"/>
</dbReference>
<dbReference type="OrthoDB" id="8954335at2759"/>
<accession>A0A814KJW9</accession>
<evidence type="ECO:0000259" key="3">
    <source>
        <dbReference type="Pfam" id="PF01926"/>
    </source>
</evidence>
<dbReference type="InterPro" id="IPR005662">
    <property type="entry name" value="GTPase_Era-like"/>
</dbReference>
<evidence type="ECO:0000313" key="5">
    <source>
        <dbReference type="Proteomes" id="UP000663891"/>
    </source>
</evidence>
<dbReference type="SUPFAM" id="SSF54814">
    <property type="entry name" value="Prokaryotic type KH domain (KH-domain type II)"/>
    <property type="match status" value="1"/>
</dbReference>
<proteinExistence type="predicted"/>
<dbReference type="AlphaFoldDB" id="A0A814KJW9"/>
<name>A0A814KJW9_9BILA</name>
<dbReference type="InterPro" id="IPR006073">
    <property type="entry name" value="GTP-bd"/>
</dbReference>
<dbReference type="Gene3D" id="3.30.300.20">
    <property type="match status" value="1"/>
</dbReference>
<keyword evidence="2" id="KW-0342">GTP-binding</keyword>
<evidence type="ECO:0000256" key="1">
    <source>
        <dbReference type="ARBA" id="ARBA00022741"/>
    </source>
</evidence>
<gene>
    <name evidence="4" type="ORF">VCS650_LOCUS17542</name>
</gene>
<protein>
    <recommendedName>
        <fullName evidence="3">G domain-containing protein</fullName>
    </recommendedName>
</protein>
<dbReference type="SUPFAM" id="SSF52540">
    <property type="entry name" value="P-loop containing nucleoside triphosphate hydrolases"/>
    <property type="match status" value="1"/>
</dbReference>
<organism evidence="4 5">
    <name type="scientific">Adineta steineri</name>
    <dbReference type="NCBI Taxonomy" id="433720"/>
    <lineage>
        <taxon>Eukaryota</taxon>
        <taxon>Metazoa</taxon>
        <taxon>Spiralia</taxon>
        <taxon>Gnathifera</taxon>
        <taxon>Rotifera</taxon>
        <taxon>Eurotatoria</taxon>
        <taxon>Bdelloidea</taxon>
        <taxon>Adinetida</taxon>
        <taxon>Adinetidae</taxon>
        <taxon>Adineta</taxon>
    </lineage>
</organism>
<evidence type="ECO:0000313" key="4">
    <source>
        <dbReference type="EMBL" id="CAF1053568.1"/>
    </source>
</evidence>
<dbReference type="EMBL" id="CAJNON010000162">
    <property type="protein sequence ID" value="CAF1053568.1"/>
    <property type="molecule type" value="Genomic_DNA"/>
</dbReference>
<dbReference type="PANTHER" id="PTHR42698">
    <property type="entry name" value="GTPASE ERA"/>
    <property type="match status" value="1"/>
</dbReference>
<reference evidence="4" key="1">
    <citation type="submission" date="2021-02" db="EMBL/GenBank/DDBJ databases">
        <authorList>
            <person name="Nowell W R."/>
        </authorList>
    </citation>
    <scope>NUCLEOTIDE SEQUENCE</scope>
</reference>
<feature type="domain" description="G" evidence="3">
    <location>
        <begin position="72"/>
        <end position="92"/>
    </location>
</feature>
<dbReference type="Proteomes" id="UP000663891">
    <property type="component" value="Unassembled WGS sequence"/>
</dbReference>
<dbReference type="Pfam" id="PF01926">
    <property type="entry name" value="MMR_HSR1"/>
    <property type="match status" value="1"/>
</dbReference>
<dbReference type="GO" id="GO:0005525">
    <property type="term" value="F:GTP binding"/>
    <property type="evidence" value="ECO:0007669"/>
    <property type="project" value="UniProtKB-KW"/>
</dbReference>
<sequence length="165" mass="18687">MMILHRISLLTRFHRGLIISTQAIHIDSDPNEKIIPLSKFDLSKPLIGRTNAEQTAISLLSPDMPADAELLKVAIIGTPNAGKSTFVNRLMGWRTNERWELDENDILNMTFLVYPRAKQLKRDVSVLLKNHGEAIKLISTEAEKSLSTTFRCEVKLKLIVKTTHE</sequence>